<dbReference type="EMBL" id="WHPD01002549">
    <property type="protein sequence ID" value="MPV89356.1"/>
    <property type="molecule type" value="Genomic_DNA"/>
</dbReference>
<feature type="domain" description="23S rRNA (guanine(745)-N(1))-methyltransferase N-terminal" evidence="3">
    <location>
        <begin position="17"/>
        <end position="51"/>
    </location>
</feature>
<keyword evidence="1" id="KW-0862">Zinc</keyword>
<gene>
    <name evidence="4" type="ORF">GB882_11820</name>
</gene>
<dbReference type="InterPro" id="IPR048647">
    <property type="entry name" value="RlmA_N"/>
</dbReference>
<evidence type="ECO:0000256" key="2">
    <source>
        <dbReference type="PIRSR" id="PIRSR018249-2"/>
    </source>
</evidence>
<comment type="caution">
    <text evidence="4">The sequence shown here is derived from an EMBL/GenBank/DDBJ whole genome shotgun (WGS) entry which is preliminary data.</text>
</comment>
<dbReference type="RefSeq" id="WP_152232085.1">
    <property type="nucleotide sequence ID" value="NZ_BAAAOT010000050.1"/>
</dbReference>
<dbReference type="PIRSF" id="PIRSF018249">
    <property type="entry name" value="MyrA_prd"/>
    <property type="match status" value="1"/>
</dbReference>
<keyword evidence="1" id="KW-0479">Metal-binding</keyword>
<dbReference type="OrthoDB" id="108476at2"/>
<evidence type="ECO:0000313" key="5">
    <source>
        <dbReference type="Proteomes" id="UP000429644"/>
    </source>
</evidence>
<keyword evidence="2" id="KW-0949">S-adenosyl-L-methionine</keyword>
<feature type="binding site" evidence="2">
    <location>
        <position position="194"/>
    </location>
    <ligand>
        <name>S-adenosyl-L-methionine</name>
        <dbReference type="ChEBI" id="CHEBI:59789"/>
    </ligand>
</feature>
<evidence type="ECO:0000259" key="3">
    <source>
        <dbReference type="Pfam" id="PF21302"/>
    </source>
</evidence>
<dbReference type="Gene3D" id="3.40.50.150">
    <property type="entry name" value="Vaccinia Virus protein VP39"/>
    <property type="match status" value="1"/>
</dbReference>
<dbReference type="InterPro" id="IPR016718">
    <property type="entry name" value="rRNA_m1G-MeTrfase_A_prd"/>
</dbReference>
<accession>A0A7J9UXL1</accession>
<keyword evidence="5" id="KW-1185">Reference proteome</keyword>
<feature type="binding site" evidence="1">
    <location>
        <position position="21"/>
    </location>
    <ligand>
        <name>Zn(2+)</name>
        <dbReference type="ChEBI" id="CHEBI:29105"/>
    </ligand>
</feature>
<evidence type="ECO:0000256" key="1">
    <source>
        <dbReference type="PIRSR" id="PIRSR018249-1"/>
    </source>
</evidence>
<dbReference type="SUPFAM" id="SSF53335">
    <property type="entry name" value="S-adenosyl-L-methionine-dependent methyltransferases"/>
    <property type="match status" value="1"/>
</dbReference>
<feature type="binding site" evidence="1">
    <location>
        <position position="38"/>
    </location>
    <ligand>
        <name>Zn(2+)</name>
        <dbReference type="ChEBI" id="CHEBI:29105"/>
    </ligand>
</feature>
<dbReference type="AlphaFoldDB" id="A0A7J9UXL1"/>
<feature type="binding site" evidence="1">
    <location>
        <position position="18"/>
    </location>
    <ligand>
        <name>Zn(2+)</name>
        <dbReference type="ChEBI" id="CHEBI:29105"/>
    </ligand>
</feature>
<dbReference type="Proteomes" id="UP000429644">
    <property type="component" value="Unassembled WGS sequence"/>
</dbReference>
<reference evidence="4 5" key="1">
    <citation type="submission" date="2019-10" db="EMBL/GenBank/DDBJ databases">
        <title>Georgenia wutianyii sp. nov. and Georgenia yuyongxinii sp. nov. isolated from plateau pika (Ochotona curzoniae) in the Qinghai-Tibet plateau of China.</title>
        <authorList>
            <person name="Tian Z."/>
        </authorList>
    </citation>
    <scope>NUCLEOTIDE SEQUENCE [LARGE SCALE GENOMIC DNA]</scope>
    <source>
        <strain evidence="4 5">JCM 15130</strain>
    </source>
</reference>
<evidence type="ECO:0000313" key="4">
    <source>
        <dbReference type="EMBL" id="MPV89356.1"/>
    </source>
</evidence>
<proteinExistence type="predicted"/>
<dbReference type="GO" id="GO:0008168">
    <property type="term" value="F:methyltransferase activity"/>
    <property type="evidence" value="ECO:0007669"/>
    <property type="project" value="InterPro"/>
</dbReference>
<dbReference type="Pfam" id="PF21302">
    <property type="entry name" value="Zn_ribbon_RlmA"/>
    <property type="match status" value="1"/>
</dbReference>
<feature type="binding site" evidence="2">
    <location>
        <begin position="106"/>
        <end position="107"/>
    </location>
    <ligand>
        <name>S-adenosyl-L-methionine</name>
        <dbReference type="ChEBI" id="CHEBI:59789"/>
    </ligand>
</feature>
<dbReference type="InterPro" id="IPR029063">
    <property type="entry name" value="SAM-dependent_MTases_sf"/>
</dbReference>
<organism evidence="4 5">
    <name type="scientific">Georgenia ruanii</name>
    <dbReference type="NCBI Taxonomy" id="348442"/>
    <lineage>
        <taxon>Bacteria</taxon>
        <taxon>Bacillati</taxon>
        <taxon>Actinomycetota</taxon>
        <taxon>Actinomycetes</taxon>
        <taxon>Micrococcales</taxon>
        <taxon>Bogoriellaceae</taxon>
        <taxon>Georgenia</taxon>
    </lineage>
</organism>
<sequence length="302" mass="31068">MTTAIPPALVGVLPRLRCPVCAGTLQLTAGPVRCANGHAFDLARQGYLNLVTGRRHVTGDTAAMVLAREAFLAGGHYAPVAAALADAVARTTATVGGLVVDLAGGTGYYLARVLGELPGWDGACLDVSVPALKRAARAHPRAAAIGADLLGELPLRDAAADVVLSTFGPRPAAEVERVLSRTGVFVVVAPTADHLRELVGPLGLVSVDEAKDERLATRLAGFERAAVEEVAYELRLGRADVEALVGMGPSAFHLPAEERRRRVAALPDPAPVTVSVRVATYRPRGAAAAGGAVLGPPGDDEA</sequence>
<name>A0A7J9UXL1_9MICO</name>
<feature type="binding site" evidence="2">
    <location>
        <position position="77"/>
    </location>
    <ligand>
        <name>S-adenosyl-L-methionine</name>
        <dbReference type="ChEBI" id="CHEBI:59789"/>
    </ligand>
</feature>
<feature type="binding site" evidence="1">
    <location>
        <position position="34"/>
    </location>
    <ligand>
        <name>Zn(2+)</name>
        <dbReference type="ChEBI" id="CHEBI:29105"/>
    </ligand>
</feature>
<dbReference type="GO" id="GO:0046872">
    <property type="term" value="F:metal ion binding"/>
    <property type="evidence" value="ECO:0007669"/>
    <property type="project" value="UniProtKB-KW"/>
</dbReference>
<protein>
    <recommendedName>
        <fullName evidence="3">23S rRNA (guanine(745)-N(1))-methyltransferase N-terminal domain-containing protein</fullName>
    </recommendedName>
</protein>